<dbReference type="AlphaFoldDB" id="A0A1U7PZ43"/>
<proteinExistence type="predicted"/>
<accession>A0A1U7PZ43</accession>
<dbReference type="Proteomes" id="UP000187261">
    <property type="component" value="Unassembled WGS sequence"/>
</dbReference>
<evidence type="ECO:0000313" key="2">
    <source>
        <dbReference type="Proteomes" id="UP000187261"/>
    </source>
</evidence>
<dbReference type="STRING" id="1121284.SAMN05660493_01882"/>
<dbReference type="EMBL" id="FTPU01000018">
    <property type="protein sequence ID" value="SIT97170.1"/>
    <property type="molecule type" value="Genomic_DNA"/>
</dbReference>
<protein>
    <submittedName>
        <fullName evidence="1">Uncharacterized protein</fullName>
    </submittedName>
</protein>
<organism evidence="1 2">
    <name type="scientific">Epilithonimonas bovis DSM 19482</name>
    <dbReference type="NCBI Taxonomy" id="1121284"/>
    <lineage>
        <taxon>Bacteria</taxon>
        <taxon>Pseudomonadati</taxon>
        <taxon>Bacteroidota</taxon>
        <taxon>Flavobacteriia</taxon>
        <taxon>Flavobacteriales</taxon>
        <taxon>Weeksellaceae</taxon>
        <taxon>Chryseobacterium group</taxon>
        <taxon>Epilithonimonas</taxon>
    </lineage>
</organism>
<keyword evidence="2" id="KW-1185">Reference proteome</keyword>
<reference evidence="2" key="1">
    <citation type="submission" date="2016-10" db="EMBL/GenBank/DDBJ databases">
        <authorList>
            <person name="Varghese N."/>
            <person name="Submissions S."/>
        </authorList>
    </citation>
    <scope>NUCLEOTIDE SEQUENCE [LARGE SCALE GENOMIC DNA]</scope>
    <source>
        <strain evidence="2">DSM 19482</strain>
    </source>
</reference>
<name>A0A1U7PZ43_9FLAO</name>
<evidence type="ECO:0000313" key="1">
    <source>
        <dbReference type="EMBL" id="SIT97170.1"/>
    </source>
</evidence>
<gene>
    <name evidence="1" type="ORF">SAMN05660493_01882</name>
</gene>
<sequence length="240" mass="26949">MYISFFSFNFNVPITKIHIMKNKFNFFCIISLALISCNGNNEISDPVESISNANGKAIDKKEMSMIKKESEAMFEKLNNSIFQNIKTTTVNTSFPSSGNTSSITSQDPPMEAQNIFGPYTIEVGINGPIATNQAIIFNDGTNYPPIGVYYADVYRYFLKVEIPANSVGIVDTVYPVGYSNYSNQTSGFTYGMAVENGKNYLYANTYTLHLKYNAAGQYLGNLFRPMNPSAIRFTYRYLKF</sequence>